<proteinExistence type="predicted"/>
<evidence type="ECO:0000313" key="1">
    <source>
        <dbReference type="EMBL" id="KAH7937977.1"/>
    </source>
</evidence>
<gene>
    <name evidence="1" type="ORF">HPB49_018786</name>
</gene>
<dbReference type="EMBL" id="CM023477">
    <property type="protein sequence ID" value="KAH7937977.1"/>
    <property type="molecule type" value="Genomic_DNA"/>
</dbReference>
<sequence length="975" mass="110000">MLELMDSLAEYNDVRSYFHNFHSCLPKAVQKARACLDLVFMNNAINAFDQHGLRAQNDKLISVPEMITCLATIYEGVAQEHSNLVKVPLCIDLCLNWLLNLYDTATRTGYIRILSFKVGIILLCRGNLEDKFRCLLLHDCVQIPRLLGEIAAFGGSNIEPSVRSCFEMAAPAGRHEIQASHFLNWLLQEPQSLVWLPVLHRLAAAETARHQAKCNGCKQYPIVGFRYRCLKCFNVDLCQSCFFSGRKTKNHKVTHPMQEYCTTTTSGEDVRDFTKIMKNKFKSKRYFKKHPRVGYLPVQTVLEGDDLESPAPSPQHTLSSQDMHSRLDQYANRHVRITSRVISDILYTDTELRTRSNSTPDSSEDEHQLIAQYCHTLSGELPTSVCNSSLFLQPRSPAQVIATIDADQRDELELMIEELEEENRHLQAEYDRLQEMQSVGLSPTPSQLEEEAALSPSGSSTRDQEMLAEAKLLRQHKGRLEARMHILEDHNRQLEAQLQRLRQLLDEPAPRGTTSSLSPHSSPYTTPGHSLPRNRALQPEPMSSRNGRLHDHTDVNAFLTVDLQNEKLSPAASSARTELQLKLQRLCQEYPRLLLSLDITSAEQMQGWKLPRPLSSPHPYIDMQIGGALAPREVSVENQTTADDSNDYVYSEAVLLESTPGEVTEPIAAKPPKAALSRASSELEEQTEDGPLIDIPASEMSKADKTGFLEKKGKERLGGLLSPFQKRWCAVRDGVLFLYEKPTDKRQKGQIALTMYEARPFVYASKDASKKDAAFEIVCPGKKTYQFIAFNTKDMKQWISAIEKNSQVSASTSSGDLHHENAADVRQPPTQSSASKLPLPSPRQELTRVPSAPITSEADRELEYEYVEGQTTMTAVEDEEEPLYEDGESYFSDDTKTSSQTDEEVTSDYESWYQAIWDCHAGQPDELSFKRGDLLKVVSKEYDEHSWWVAKARGNKGTVGFVPKTYLMAAYEKVQ</sequence>
<dbReference type="Proteomes" id="UP000821865">
    <property type="component" value="Chromosome 8"/>
</dbReference>
<keyword evidence="2" id="KW-1185">Reference proteome</keyword>
<organism evidence="1 2">
    <name type="scientific">Dermacentor silvarum</name>
    <name type="common">Tick</name>
    <dbReference type="NCBI Taxonomy" id="543639"/>
    <lineage>
        <taxon>Eukaryota</taxon>
        <taxon>Metazoa</taxon>
        <taxon>Ecdysozoa</taxon>
        <taxon>Arthropoda</taxon>
        <taxon>Chelicerata</taxon>
        <taxon>Arachnida</taxon>
        <taxon>Acari</taxon>
        <taxon>Parasitiformes</taxon>
        <taxon>Ixodida</taxon>
        <taxon>Ixodoidea</taxon>
        <taxon>Ixodidae</taxon>
        <taxon>Rhipicephalinae</taxon>
        <taxon>Dermacentor</taxon>
    </lineage>
</organism>
<evidence type="ECO:0000313" key="2">
    <source>
        <dbReference type="Proteomes" id="UP000821865"/>
    </source>
</evidence>
<comment type="caution">
    <text evidence="1">The sequence shown here is derived from an EMBL/GenBank/DDBJ whole genome shotgun (WGS) entry which is preliminary data.</text>
</comment>
<reference evidence="1" key="1">
    <citation type="submission" date="2020-05" db="EMBL/GenBank/DDBJ databases">
        <title>Large-scale comparative analyses of tick genomes elucidate their genetic diversity and vector capacities.</title>
        <authorList>
            <person name="Jia N."/>
            <person name="Wang J."/>
            <person name="Shi W."/>
            <person name="Du L."/>
            <person name="Sun Y."/>
            <person name="Zhan W."/>
            <person name="Jiang J."/>
            <person name="Wang Q."/>
            <person name="Zhang B."/>
            <person name="Ji P."/>
            <person name="Sakyi L.B."/>
            <person name="Cui X."/>
            <person name="Yuan T."/>
            <person name="Jiang B."/>
            <person name="Yang W."/>
            <person name="Lam T.T.-Y."/>
            <person name="Chang Q."/>
            <person name="Ding S."/>
            <person name="Wang X."/>
            <person name="Zhu J."/>
            <person name="Ruan X."/>
            <person name="Zhao L."/>
            <person name="Wei J."/>
            <person name="Que T."/>
            <person name="Du C."/>
            <person name="Cheng J."/>
            <person name="Dai P."/>
            <person name="Han X."/>
            <person name="Huang E."/>
            <person name="Gao Y."/>
            <person name="Liu J."/>
            <person name="Shao H."/>
            <person name="Ye R."/>
            <person name="Li L."/>
            <person name="Wei W."/>
            <person name="Wang X."/>
            <person name="Wang C."/>
            <person name="Yang T."/>
            <person name="Huo Q."/>
            <person name="Li W."/>
            <person name="Guo W."/>
            <person name="Chen H."/>
            <person name="Zhou L."/>
            <person name="Ni X."/>
            <person name="Tian J."/>
            <person name="Zhou Y."/>
            <person name="Sheng Y."/>
            <person name="Liu T."/>
            <person name="Pan Y."/>
            <person name="Xia L."/>
            <person name="Li J."/>
            <person name="Zhao F."/>
            <person name="Cao W."/>
        </authorList>
    </citation>
    <scope>NUCLEOTIDE SEQUENCE</scope>
    <source>
        <strain evidence="1">Dsil-2018</strain>
    </source>
</reference>
<accession>A0ACB8CAP3</accession>
<protein>
    <submittedName>
        <fullName evidence="1">Uncharacterized protein</fullName>
    </submittedName>
</protein>
<name>A0ACB8CAP3_DERSI</name>